<feature type="domain" description="TAP-C" evidence="10">
    <location>
        <begin position="617"/>
        <end position="669"/>
    </location>
</feature>
<dbReference type="PROSITE" id="PS50177">
    <property type="entry name" value="NTF2_DOMAIN"/>
    <property type="match status" value="1"/>
</dbReference>
<protein>
    <recommendedName>
        <fullName evidence="13">NTF2-like protein</fullName>
    </recommendedName>
</protein>
<dbReference type="SUPFAM" id="SSF54427">
    <property type="entry name" value="NTF2-like"/>
    <property type="match status" value="1"/>
</dbReference>
<dbReference type="Proteomes" id="UP000193944">
    <property type="component" value="Unassembled WGS sequence"/>
</dbReference>
<sequence>MFGNNNASLLQENDSVMTDASKKGPRGRGPNKFNGKSSNSKSISERLGNSKNPSLKNHLKRIKDRKGEFPGRIDKNRLNPYKSNGRPNLKDFHKSTHEKVIASNVVGKTQDLERLVKQKSKKPIKILKAERKSESVVCFTVEHMGHANALLNLSGIKFNGNTVTFAIHNRKHGITTANDYKNSISVIENLKQVIINHYDIDTQYLNLSNINNDPLLGDKKGLVDLNKSEKLGQVLCKLIKENIPQVKTISFANNNLRNLKSLSKLHAWLPNVMNLSFQNNNLVTLKDIEPLNGDKFTNLRELVIADNPIKEKELQKYGNFENLKGKIKSMFPSLLILDQEELPEGISFDVGKDLNSKSLPLQIKSSFIDSEVTASTVQDFIIKYFTLFDTNRVGLLDLYDDNALFSLSINFNIPPWRRRHEKSDNMSNWKAFDRNFKTTRQSNRDNLLIKGKNSIIQTLAKLPYTKHPLEDDSKFIIDTWQINVSPQQVLIYLNISGEFNDVEIKLNKSFSRTFLIAPSQPQSNAAKAGWAYTIFNDQVTVRPWSGNKSFDKAEKNPIQFQISNTVKSLNNNNNNATTNVFNPTIQLNTNIPNAPYNFTPEQLQEQEQFRIQHGLNEMQHKQVQELSRQTHLTYLYSLQCLNDFSWNFDSALEGYQRVKDQVPPDGYYH</sequence>
<dbReference type="Pfam" id="PF24048">
    <property type="entry name" value="LRR_NXF1-5"/>
    <property type="match status" value="1"/>
</dbReference>
<dbReference type="Gene3D" id="3.80.10.10">
    <property type="entry name" value="Ribonuclease Inhibitor"/>
    <property type="match status" value="1"/>
</dbReference>
<dbReference type="SMART" id="SM00804">
    <property type="entry name" value="TAP_C"/>
    <property type="match status" value="1"/>
</dbReference>
<feature type="domain" description="NTF2" evidence="9">
    <location>
        <begin position="376"/>
        <end position="541"/>
    </location>
</feature>
<dbReference type="InterPro" id="IPR057125">
    <property type="entry name" value="NXF1/2/3/5-like_LRR"/>
</dbReference>
<keyword evidence="7" id="KW-0539">Nucleus</keyword>
<evidence type="ECO:0008006" key="13">
    <source>
        <dbReference type="Google" id="ProtNLM"/>
    </source>
</evidence>
<dbReference type="InterPro" id="IPR009060">
    <property type="entry name" value="UBA-like_sf"/>
</dbReference>
<evidence type="ECO:0000256" key="2">
    <source>
        <dbReference type="ARBA" id="ARBA00009285"/>
    </source>
</evidence>
<feature type="region of interest" description="Disordered" evidence="8">
    <location>
        <begin position="1"/>
        <end position="91"/>
    </location>
</feature>
<dbReference type="InterPro" id="IPR032675">
    <property type="entry name" value="LRR_dom_sf"/>
</dbReference>
<gene>
    <name evidence="11" type="ORF">BCR32DRAFT_240756</name>
</gene>
<evidence type="ECO:0000259" key="9">
    <source>
        <dbReference type="PROSITE" id="PS50177"/>
    </source>
</evidence>
<dbReference type="SUPFAM" id="SSF52058">
    <property type="entry name" value="L domain-like"/>
    <property type="match status" value="1"/>
</dbReference>
<feature type="compositionally biased region" description="Basic and acidic residues" evidence="8">
    <location>
        <begin position="65"/>
        <end position="77"/>
    </location>
</feature>
<evidence type="ECO:0000256" key="1">
    <source>
        <dbReference type="ARBA" id="ARBA00004123"/>
    </source>
</evidence>
<feature type="compositionally biased region" description="Polar residues" evidence="8">
    <location>
        <begin position="1"/>
        <end position="18"/>
    </location>
</feature>
<evidence type="ECO:0000313" key="12">
    <source>
        <dbReference type="Proteomes" id="UP000193944"/>
    </source>
</evidence>
<accession>A0A1Y1XLX8</accession>
<dbReference type="GO" id="GO:0003723">
    <property type="term" value="F:RNA binding"/>
    <property type="evidence" value="ECO:0007669"/>
    <property type="project" value="TreeGrafter"/>
</dbReference>
<evidence type="ECO:0000256" key="6">
    <source>
        <dbReference type="ARBA" id="ARBA00022816"/>
    </source>
</evidence>
<dbReference type="STRING" id="1754192.A0A1Y1XLX8"/>
<dbReference type="SUPFAM" id="SSF46934">
    <property type="entry name" value="UBA-like"/>
    <property type="match status" value="1"/>
</dbReference>
<comment type="similarity">
    <text evidence="2">Belongs to the NXF family.</text>
</comment>
<dbReference type="InterPro" id="IPR018222">
    <property type="entry name" value="Nuclear_transport_factor_2_euk"/>
</dbReference>
<evidence type="ECO:0000256" key="3">
    <source>
        <dbReference type="ARBA" id="ARBA00022448"/>
    </source>
</evidence>
<dbReference type="PANTHER" id="PTHR10662:SF22">
    <property type="entry name" value="NUCLEAR RNA EXPORT FACTOR 1"/>
    <property type="match status" value="1"/>
</dbReference>
<dbReference type="Gene3D" id="1.10.8.10">
    <property type="entry name" value="DNA helicase RuvA subunit, C-terminal domain"/>
    <property type="match status" value="1"/>
</dbReference>
<keyword evidence="4" id="KW-0433">Leucine-rich repeat</keyword>
<evidence type="ECO:0000256" key="4">
    <source>
        <dbReference type="ARBA" id="ARBA00022614"/>
    </source>
</evidence>
<dbReference type="InterPro" id="IPR005637">
    <property type="entry name" value="TAP_C_dom"/>
</dbReference>
<dbReference type="Pfam" id="PF03943">
    <property type="entry name" value="TAP_C"/>
    <property type="match status" value="1"/>
</dbReference>
<dbReference type="InterPro" id="IPR030217">
    <property type="entry name" value="NXF_fam"/>
</dbReference>
<comment type="caution">
    <text evidence="11">The sequence shown here is derived from an EMBL/GenBank/DDBJ whole genome shotgun (WGS) entry which is preliminary data.</text>
</comment>
<keyword evidence="3" id="KW-0813">Transport</keyword>
<reference evidence="11 12" key="1">
    <citation type="submission" date="2016-08" db="EMBL/GenBank/DDBJ databases">
        <title>A Parts List for Fungal Cellulosomes Revealed by Comparative Genomics.</title>
        <authorList>
            <consortium name="DOE Joint Genome Institute"/>
            <person name="Haitjema C.H."/>
            <person name="Gilmore S.P."/>
            <person name="Henske J.K."/>
            <person name="Solomon K.V."/>
            <person name="De Groot R."/>
            <person name="Kuo A."/>
            <person name="Mondo S.J."/>
            <person name="Salamov A.A."/>
            <person name="Labutti K."/>
            <person name="Zhao Z."/>
            <person name="Chiniquy J."/>
            <person name="Barry K."/>
            <person name="Brewer H.M."/>
            <person name="Purvine S.O."/>
            <person name="Wright A.T."/>
            <person name="Boxma B."/>
            <person name="Van Alen T."/>
            <person name="Hackstein J.H."/>
            <person name="Baker S.E."/>
            <person name="Grigoriev I.V."/>
            <person name="O'Malley M.A."/>
        </authorList>
    </citation>
    <scope>NUCLEOTIDE SEQUENCE [LARGE SCALE GENOMIC DNA]</scope>
    <source>
        <strain evidence="11 12">S4</strain>
    </source>
</reference>
<feature type="compositionally biased region" description="Low complexity" evidence="8">
    <location>
        <begin position="31"/>
        <end position="42"/>
    </location>
</feature>
<comment type="subcellular location">
    <subcellularLocation>
        <location evidence="1">Nucleus</location>
    </subcellularLocation>
</comment>
<keyword evidence="6" id="KW-0509">mRNA transport</keyword>
<evidence type="ECO:0000313" key="11">
    <source>
        <dbReference type="EMBL" id="ORX86749.1"/>
    </source>
</evidence>
<organism evidence="11 12">
    <name type="scientific">Anaeromyces robustus</name>
    <dbReference type="NCBI Taxonomy" id="1754192"/>
    <lineage>
        <taxon>Eukaryota</taxon>
        <taxon>Fungi</taxon>
        <taxon>Fungi incertae sedis</taxon>
        <taxon>Chytridiomycota</taxon>
        <taxon>Chytridiomycota incertae sedis</taxon>
        <taxon>Neocallimastigomycetes</taxon>
        <taxon>Neocallimastigales</taxon>
        <taxon>Neocallimastigaceae</taxon>
        <taxon>Anaeromyces</taxon>
    </lineage>
</organism>
<dbReference type="PROSITE" id="PS51281">
    <property type="entry name" value="TAP_C"/>
    <property type="match status" value="1"/>
</dbReference>
<dbReference type="InterPro" id="IPR032710">
    <property type="entry name" value="NTF2-like_dom_sf"/>
</dbReference>
<dbReference type="GO" id="GO:0016973">
    <property type="term" value="P:poly(A)+ mRNA export from nucleus"/>
    <property type="evidence" value="ECO:0007669"/>
    <property type="project" value="TreeGrafter"/>
</dbReference>
<dbReference type="OrthoDB" id="25872at2759"/>
<evidence type="ECO:0000256" key="8">
    <source>
        <dbReference type="SAM" id="MobiDB-lite"/>
    </source>
</evidence>
<dbReference type="InterPro" id="IPR002075">
    <property type="entry name" value="NTF2_dom"/>
</dbReference>
<keyword evidence="12" id="KW-1185">Reference proteome</keyword>
<evidence type="ECO:0000259" key="10">
    <source>
        <dbReference type="PROSITE" id="PS51281"/>
    </source>
</evidence>
<reference evidence="11 12" key="2">
    <citation type="submission" date="2016-08" db="EMBL/GenBank/DDBJ databases">
        <title>Pervasive Adenine N6-methylation of Active Genes in Fungi.</title>
        <authorList>
            <consortium name="DOE Joint Genome Institute"/>
            <person name="Mondo S.J."/>
            <person name="Dannebaum R.O."/>
            <person name="Kuo R.C."/>
            <person name="Labutti K."/>
            <person name="Haridas S."/>
            <person name="Kuo A."/>
            <person name="Salamov A."/>
            <person name="Ahrendt S.R."/>
            <person name="Lipzen A."/>
            <person name="Sullivan W."/>
            <person name="Andreopoulos W.B."/>
            <person name="Clum A."/>
            <person name="Lindquist E."/>
            <person name="Daum C."/>
            <person name="Ramamoorthy G.K."/>
            <person name="Gryganskyi A."/>
            <person name="Culley D."/>
            <person name="Magnuson J.K."/>
            <person name="James T.Y."/>
            <person name="O'Malley M.A."/>
            <person name="Stajich J.E."/>
            <person name="Spatafora J.W."/>
            <person name="Visel A."/>
            <person name="Grigoriev I.V."/>
        </authorList>
    </citation>
    <scope>NUCLEOTIDE SEQUENCE [LARGE SCALE GENOMIC DNA]</scope>
    <source>
        <strain evidence="11 12">S4</strain>
    </source>
</reference>
<keyword evidence="5" id="KW-0677">Repeat</keyword>
<dbReference type="PANTHER" id="PTHR10662">
    <property type="entry name" value="NUCLEAR RNA EXPORT FACTOR"/>
    <property type="match status" value="1"/>
</dbReference>
<name>A0A1Y1XLX8_9FUNG</name>
<dbReference type="EMBL" id="MCFG01000017">
    <property type="protein sequence ID" value="ORX86749.1"/>
    <property type="molecule type" value="Genomic_DNA"/>
</dbReference>
<dbReference type="GO" id="GO:0005634">
    <property type="term" value="C:nucleus"/>
    <property type="evidence" value="ECO:0007669"/>
    <property type="project" value="UniProtKB-SubCell"/>
</dbReference>
<evidence type="ECO:0000256" key="5">
    <source>
        <dbReference type="ARBA" id="ARBA00022737"/>
    </source>
</evidence>
<evidence type="ECO:0000256" key="7">
    <source>
        <dbReference type="ARBA" id="ARBA00023242"/>
    </source>
</evidence>
<proteinExistence type="inferred from homology"/>
<dbReference type="AlphaFoldDB" id="A0A1Y1XLX8"/>
<dbReference type="Pfam" id="PF22602">
    <property type="entry name" value="NXF_NTF2"/>
    <property type="match status" value="1"/>
</dbReference>
<dbReference type="Gene3D" id="3.10.450.50">
    <property type="match status" value="1"/>
</dbReference>